<keyword evidence="1" id="KW-0472">Membrane</keyword>
<name>A0A0M9G8U5_LEPPY</name>
<proteinExistence type="predicted"/>
<comment type="caution">
    <text evidence="2">The sequence shown here is derived from an EMBL/GenBank/DDBJ whole genome shotgun (WGS) entry which is preliminary data.</text>
</comment>
<keyword evidence="1" id="KW-0812">Transmembrane</keyword>
<reference evidence="2 3" key="1">
    <citation type="submission" date="2015-07" db="EMBL/GenBank/DDBJ databases">
        <title>High-quality genome of monoxenous trypanosomatid Leptomonas pyrrhocoris.</title>
        <authorList>
            <person name="Flegontov P."/>
            <person name="Butenko A."/>
            <person name="Firsov S."/>
            <person name="Vlcek C."/>
            <person name="Logacheva M.D."/>
            <person name="Field M."/>
            <person name="Filatov D."/>
            <person name="Flegontova O."/>
            <person name="Gerasimov E."/>
            <person name="Jackson A.P."/>
            <person name="Kelly S."/>
            <person name="Opperdoes F."/>
            <person name="O'Reilly A."/>
            <person name="Votypka J."/>
            <person name="Yurchenko V."/>
            <person name="Lukes J."/>
        </authorList>
    </citation>
    <scope>NUCLEOTIDE SEQUENCE [LARGE SCALE GENOMIC DNA]</scope>
    <source>
        <strain evidence="2">H10</strain>
    </source>
</reference>
<dbReference type="VEuPathDB" id="TriTrypDB:LpyrH10_02_4600"/>
<dbReference type="Proteomes" id="UP000037923">
    <property type="component" value="Unassembled WGS sequence"/>
</dbReference>
<evidence type="ECO:0000256" key="1">
    <source>
        <dbReference type="SAM" id="Phobius"/>
    </source>
</evidence>
<gene>
    <name evidence="2" type="ORF">ABB37_01486</name>
</gene>
<protein>
    <submittedName>
        <fullName evidence="2">Uncharacterized protein</fullName>
    </submittedName>
</protein>
<sequence length="83" mass="9225">MSSVSLASQSSSNIGDNITYIGLIRRSEGNVLIIFASLTLGLIIVGTCIFVFCFRARRFSPERFVRVRRCTTSALYTVENEKA</sequence>
<organism evidence="2 3">
    <name type="scientific">Leptomonas pyrrhocoris</name>
    <name type="common">Firebug parasite</name>
    <dbReference type="NCBI Taxonomy" id="157538"/>
    <lineage>
        <taxon>Eukaryota</taxon>
        <taxon>Discoba</taxon>
        <taxon>Euglenozoa</taxon>
        <taxon>Kinetoplastea</taxon>
        <taxon>Metakinetoplastina</taxon>
        <taxon>Trypanosomatida</taxon>
        <taxon>Trypanosomatidae</taxon>
        <taxon>Leishmaniinae</taxon>
        <taxon>Leptomonas</taxon>
    </lineage>
</organism>
<evidence type="ECO:0000313" key="2">
    <source>
        <dbReference type="EMBL" id="KPA85073.1"/>
    </source>
</evidence>
<dbReference type="RefSeq" id="XP_015663512.1">
    <property type="nucleotide sequence ID" value="XM_015797992.1"/>
</dbReference>
<feature type="transmembrane region" description="Helical" evidence="1">
    <location>
        <begin position="31"/>
        <end position="54"/>
    </location>
</feature>
<dbReference type="OrthoDB" id="265366at2759"/>
<keyword evidence="3" id="KW-1185">Reference proteome</keyword>
<keyword evidence="1" id="KW-1133">Transmembrane helix</keyword>
<evidence type="ECO:0000313" key="3">
    <source>
        <dbReference type="Proteomes" id="UP000037923"/>
    </source>
</evidence>
<dbReference type="AlphaFoldDB" id="A0A0M9G8U5"/>
<accession>A0A0M9G8U5</accession>
<dbReference type="GeneID" id="26901781"/>
<dbReference type="EMBL" id="LGTL01000002">
    <property type="protein sequence ID" value="KPA85073.1"/>
    <property type="molecule type" value="Genomic_DNA"/>
</dbReference>